<keyword evidence="3" id="KW-0624">Polysaccharide degradation</keyword>
<gene>
    <name evidence="3" type="ORF">BCF44_109125</name>
</gene>
<evidence type="ECO:0000313" key="4">
    <source>
        <dbReference type="Proteomes" id="UP000256269"/>
    </source>
</evidence>
<keyword evidence="3" id="KW-0858">Xylan degradation</keyword>
<dbReference type="Gene3D" id="2.80.10.50">
    <property type="match status" value="1"/>
</dbReference>
<dbReference type="PROSITE" id="PS50231">
    <property type="entry name" value="RICIN_B_LECTIN"/>
    <property type="match status" value="1"/>
</dbReference>
<feature type="signal peptide" evidence="1">
    <location>
        <begin position="1"/>
        <end position="22"/>
    </location>
</feature>
<reference evidence="3 4" key="1">
    <citation type="submission" date="2018-08" db="EMBL/GenBank/DDBJ databases">
        <title>Genomic Encyclopedia of Archaeal and Bacterial Type Strains, Phase II (KMG-II): from individual species to whole genera.</title>
        <authorList>
            <person name="Goeker M."/>
        </authorList>
    </citation>
    <scope>NUCLEOTIDE SEQUENCE [LARGE SCALE GENOMIC DNA]</scope>
    <source>
        <strain evidence="3 4">DSM 45791</strain>
    </source>
</reference>
<keyword evidence="3" id="KW-0119">Carbohydrate metabolism</keyword>
<accession>A0A3E0HEB8</accession>
<dbReference type="EMBL" id="QUNO01000009">
    <property type="protein sequence ID" value="REH43582.1"/>
    <property type="molecule type" value="Genomic_DNA"/>
</dbReference>
<dbReference type="GO" id="GO:0045493">
    <property type="term" value="P:xylan catabolic process"/>
    <property type="evidence" value="ECO:0007669"/>
    <property type="project" value="UniProtKB-KW"/>
</dbReference>
<dbReference type="OrthoDB" id="4273937at2"/>
<evidence type="ECO:0000313" key="3">
    <source>
        <dbReference type="EMBL" id="REH43582.1"/>
    </source>
</evidence>
<dbReference type="Proteomes" id="UP000256269">
    <property type="component" value="Unassembled WGS sequence"/>
</dbReference>
<dbReference type="InterPro" id="IPR000772">
    <property type="entry name" value="Ricin_B_lectin"/>
</dbReference>
<dbReference type="AlphaFoldDB" id="A0A3E0HEB8"/>
<dbReference type="GO" id="GO:0016798">
    <property type="term" value="F:hydrolase activity, acting on glycosyl bonds"/>
    <property type="evidence" value="ECO:0007669"/>
    <property type="project" value="UniProtKB-KW"/>
</dbReference>
<dbReference type="SMART" id="SM00458">
    <property type="entry name" value="RICIN"/>
    <property type="match status" value="1"/>
</dbReference>
<dbReference type="InterPro" id="IPR035992">
    <property type="entry name" value="Ricin_B-like_lectins"/>
</dbReference>
<comment type="caution">
    <text evidence="3">The sequence shown here is derived from an EMBL/GenBank/DDBJ whole genome shotgun (WGS) entry which is preliminary data.</text>
</comment>
<dbReference type="Pfam" id="PF00652">
    <property type="entry name" value="Ricin_B_lectin"/>
    <property type="match status" value="1"/>
</dbReference>
<feature type="domain" description="Ricin B lectin" evidence="2">
    <location>
        <begin position="30"/>
        <end position="154"/>
    </location>
</feature>
<dbReference type="SUPFAM" id="SSF50370">
    <property type="entry name" value="Ricin B-like lectins"/>
    <property type="match status" value="1"/>
</dbReference>
<keyword evidence="1" id="KW-0732">Signal</keyword>
<keyword evidence="3" id="KW-0378">Hydrolase</keyword>
<evidence type="ECO:0000256" key="1">
    <source>
        <dbReference type="SAM" id="SignalP"/>
    </source>
</evidence>
<keyword evidence="3" id="KW-0326">Glycosidase</keyword>
<keyword evidence="4" id="KW-1185">Reference proteome</keyword>
<organism evidence="3 4">
    <name type="scientific">Kutzneria buriramensis</name>
    <dbReference type="NCBI Taxonomy" id="1045776"/>
    <lineage>
        <taxon>Bacteria</taxon>
        <taxon>Bacillati</taxon>
        <taxon>Actinomycetota</taxon>
        <taxon>Actinomycetes</taxon>
        <taxon>Pseudonocardiales</taxon>
        <taxon>Pseudonocardiaceae</taxon>
        <taxon>Kutzneria</taxon>
    </lineage>
</organism>
<evidence type="ECO:0000259" key="2">
    <source>
        <dbReference type="SMART" id="SM00458"/>
    </source>
</evidence>
<proteinExistence type="predicted"/>
<feature type="chain" id="PRO_5038688047" evidence="1">
    <location>
        <begin position="23"/>
        <end position="157"/>
    </location>
</feature>
<dbReference type="RefSeq" id="WP_116177032.1">
    <property type="nucleotide sequence ID" value="NZ_CP144375.1"/>
</dbReference>
<sequence>MKRAIRVVVAALALLLVGGAVAEAAPATPQAVRHFANVRFQKCLDADTNGGGNGTRVQLWDCGPWNQQDWDVRPDGSLYNMRFQKCLDADTNGGGNGTAVQLWDCGPWNQQWWVLRSDGSIYNQRFQKCLDADTNGGGNGTRVQLWDCGPWNQQWWQ</sequence>
<name>A0A3E0HEB8_9PSEU</name>
<protein>
    <submittedName>
        <fullName evidence="3">Endo-1,4-beta-xylanase</fullName>
    </submittedName>
</protein>